<name>A0AAW0IA31_MYOGA</name>
<gene>
    <name evidence="1" type="ORF">U0070_027233</name>
</gene>
<protein>
    <submittedName>
        <fullName evidence="1">Uncharacterized protein</fullName>
    </submittedName>
</protein>
<sequence length="66" mass="7886">MIKITLNKEFCKWTLRILKDAKITEEWDTSCLHDFLDAYELQHDGLWTPYEDTEKQDAKTDMKTSC</sequence>
<dbReference type="Proteomes" id="UP001488838">
    <property type="component" value="Unassembled WGS sequence"/>
</dbReference>
<comment type="caution">
    <text evidence="1">The sequence shown here is derived from an EMBL/GenBank/DDBJ whole genome shotgun (WGS) entry which is preliminary data.</text>
</comment>
<dbReference type="PANTHER" id="PTHR14553:SF1">
    <property type="entry name" value="SIMILAR TO CHROMOSOME 1 OPEN READING FRAME 50"/>
    <property type="match status" value="1"/>
</dbReference>
<accession>A0AAW0IA31</accession>
<dbReference type="Pfam" id="PF10504">
    <property type="entry name" value="DUF2452"/>
    <property type="match status" value="1"/>
</dbReference>
<proteinExistence type="predicted"/>
<reference evidence="1 2" key="1">
    <citation type="journal article" date="2023" name="bioRxiv">
        <title>Conserved and derived expression patterns and positive selection on dental genes reveal complex evolutionary context of ever-growing rodent molars.</title>
        <authorList>
            <person name="Calamari Z.T."/>
            <person name="Song A."/>
            <person name="Cohen E."/>
            <person name="Akter M."/>
            <person name="Roy R.D."/>
            <person name="Hallikas O."/>
            <person name="Christensen M.M."/>
            <person name="Li P."/>
            <person name="Marangoni P."/>
            <person name="Jernvall J."/>
            <person name="Klein O.D."/>
        </authorList>
    </citation>
    <scope>NUCLEOTIDE SEQUENCE [LARGE SCALE GENOMIC DNA]</scope>
    <source>
        <strain evidence="1">V071</strain>
    </source>
</reference>
<evidence type="ECO:0000313" key="2">
    <source>
        <dbReference type="Proteomes" id="UP001488838"/>
    </source>
</evidence>
<dbReference type="AlphaFoldDB" id="A0AAW0IA31"/>
<dbReference type="EMBL" id="JBBHLL010000177">
    <property type="protein sequence ID" value="KAK7811271.1"/>
    <property type="molecule type" value="Genomic_DNA"/>
</dbReference>
<keyword evidence="2" id="KW-1185">Reference proteome</keyword>
<evidence type="ECO:0000313" key="1">
    <source>
        <dbReference type="EMBL" id="KAK7811271.1"/>
    </source>
</evidence>
<dbReference type="PANTHER" id="PTHR14553">
    <property type="entry name" value="UNCHARACTERIZED PROTEIN C1ORF50"/>
    <property type="match status" value="1"/>
</dbReference>
<organism evidence="1 2">
    <name type="scientific">Myodes glareolus</name>
    <name type="common">Bank vole</name>
    <name type="synonym">Clethrionomys glareolus</name>
    <dbReference type="NCBI Taxonomy" id="447135"/>
    <lineage>
        <taxon>Eukaryota</taxon>
        <taxon>Metazoa</taxon>
        <taxon>Chordata</taxon>
        <taxon>Craniata</taxon>
        <taxon>Vertebrata</taxon>
        <taxon>Euteleostomi</taxon>
        <taxon>Mammalia</taxon>
        <taxon>Eutheria</taxon>
        <taxon>Euarchontoglires</taxon>
        <taxon>Glires</taxon>
        <taxon>Rodentia</taxon>
        <taxon>Myomorpha</taxon>
        <taxon>Muroidea</taxon>
        <taxon>Cricetidae</taxon>
        <taxon>Arvicolinae</taxon>
        <taxon>Myodes</taxon>
    </lineage>
</organism>
<dbReference type="InterPro" id="IPR019534">
    <property type="entry name" value="DUF2452"/>
</dbReference>